<accession>A0A2P6NHV1</accession>
<name>A0A2P6NHV1_9EUKA</name>
<dbReference type="InterPro" id="IPR012946">
    <property type="entry name" value="X8"/>
</dbReference>
<evidence type="ECO:0000256" key="14">
    <source>
        <dbReference type="SAM" id="SignalP"/>
    </source>
</evidence>
<evidence type="ECO:0000256" key="1">
    <source>
        <dbReference type="ARBA" id="ARBA00008773"/>
    </source>
</evidence>
<dbReference type="GO" id="GO:0004553">
    <property type="term" value="F:hydrolase activity, hydrolyzing O-glycosyl compounds"/>
    <property type="evidence" value="ECO:0007669"/>
    <property type="project" value="InterPro"/>
</dbReference>
<dbReference type="InterPro" id="IPR050196">
    <property type="entry name" value="Cytochrome_P450_Monoox"/>
</dbReference>
<evidence type="ECO:0000256" key="13">
    <source>
        <dbReference type="SAM" id="Phobius"/>
    </source>
</evidence>
<proteinExistence type="inferred from homology"/>
<dbReference type="GO" id="GO:0005506">
    <property type="term" value="F:iron ion binding"/>
    <property type="evidence" value="ECO:0007669"/>
    <property type="project" value="InterPro"/>
</dbReference>
<dbReference type="PANTHER" id="PTHR24291:SF50">
    <property type="entry name" value="BIFUNCTIONAL ALBAFLAVENONE MONOOXYGENASE_TERPENE SYNTHASE"/>
    <property type="match status" value="1"/>
</dbReference>
<keyword evidence="13" id="KW-1133">Transmembrane helix</keyword>
<evidence type="ECO:0000256" key="11">
    <source>
        <dbReference type="RuleBase" id="RU004335"/>
    </source>
</evidence>
<dbReference type="PRINTS" id="PR00385">
    <property type="entry name" value="P450"/>
</dbReference>
<dbReference type="OrthoDB" id="1055148at2759"/>
<dbReference type="SMART" id="SM00768">
    <property type="entry name" value="X8"/>
    <property type="match status" value="1"/>
</dbReference>
<evidence type="ECO:0000256" key="8">
    <source>
        <dbReference type="ARBA" id="ARBA00023004"/>
    </source>
</evidence>
<keyword evidence="8 10" id="KW-0408">Iron</keyword>
<dbReference type="EMBL" id="MDYQ01000081">
    <property type="protein sequence ID" value="PRP83543.1"/>
    <property type="molecule type" value="Genomic_DNA"/>
</dbReference>
<evidence type="ECO:0000256" key="12">
    <source>
        <dbReference type="RuleBase" id="RU004336"/>
    </source>
</evidence>
<dbReference type="InterPro" id="IPR000490">
    <property type="entry name" value="Glyco_hydro_17"/>
</dbReference>
<keyword evidence="7" id="KW-0560">Oxidoreductase</keyword>
<sequence>MNVFRITLSLLLVIASLSVLSEAARLKGINYGIYLPSGKCSQYSDVLQDIKLISTFSDVVKIYNLIECDGAHNVMRAAATTGIKVMLGLQAGPPDRFEAEKEELVEIVQNYGWGHIFAITVGSEDIYRYGVNKTTGLNSTVIVQAVKEVKKIRTDLGGNKIPVTHVDILTPPELLAVVDVVMINVFPFWVGDSIEAATNRFAADIDWVQRQAPNKEIWLGEIGWPSGGYNLEDAVPSVANAKTYFEKSVCWCNQNDVQYFYFEAFDEPNKAHDAAGEVETTFGIISGDHKTFKYGNPLALSCDGASTIKSHYTGSTASSTYQPPGTIASNDCHTMFQSLDCKTSSEDPAQFNMTILNSIRRNLCSLDSQACQVITNGAYSYCNAAQKTSYLMNSYYSVHWNTPGACQFEGYGVAKPSTFTTSSTSSTPQDTIDRGQTGSAATLTIGLAVVALFFLFQNTLVPNINTACHNEQENFLPGQYTTMLWTIVGVVSLVGLFLQVSRIYNRYKSLSRTIPIFLEPIVPYSLLYQLNLLPRGYTKFGDPDFVWRNKFEPYRETGSLVFGIQTPTHSGAIAEVTARRDDFPKPLEQYAIVDIYGRSVVTTEGDDWKLHRKIVSPPFSEKNNRLVWIETIKQADMMMDDWDCQAKGKDGTEVQVLADTMKLALHIITAAAFGIPFKWTDSSAPWPNHQLSFYQSLVTLLDRLFSILLIPNFIFQLPIDSIRKSKNAYDEFGQYLTDIITREKEKSSEERDEGKENLMAALVRMAEGNLTDREITGNAFLFLIAGHETTAHTLMYTFYLLSMHPQVQEKMKEEADRVYGDREPRYEDFNSLVYTNAVAYEVLRLFPPVVEIPKYCPREQTLCGGKYTVPANTYVTLNVAGAHYNTNVWGPDAAEFNPSRFDPRENGEKKVRGSFIPFSEGARSCLGKKFANVEMVAALSSVLRKYTIHLPDGYDEARMKRELSESHSVLTLQPKKPISVIVKKRNSTK</sequence>
<dbReference type="GO" id="GO:0005975">
    <property type="term" value="P:carbohydrate metabolic process"/>
    <property type="evidence" value="ECO:0007669"/>
    <property type="project" value="InterPro"/>
</dbReference>
<evidence type="ECO:0000256" key="3">
    <source>
        <dbReference type="ARBA" id="ARBA00022617"/>
    </source>
</evidence>
<dbReference type="Gene3D" id="1.10.630.10">
    <property type="entry name" value="Cytochrome P450"/>
    <property type="match status" value="1"/>
</dbReference>
<evidence type="ECO:0000256" key="6">
    <source>
        <dbReference type="ARBA" id="ARBA00022801"/>
    </source>
</evidence>
<dbReference type="PROSITE" id="PS00086">
    <property type="entry name" value="CYTOCHROME_P450"/>
    <property type="match status" value="1"/>
</dbReference>
<evidence type="ECO:0000313" key="16">
    <source>
        <dbReference type="EMBL" id="PRP83543.1"/>
    </source>
</evidence>
<dbReference type="Pfam" id="PF07983">
    <property type="entry name" value="X8"/>
    <property type="match status" value="1"/>
</dbReference>
<keyword evidence="6 12" id="KW-0378">Hydrolase</keyword>
<keyword evidence="17" id="KW-1185">Reference proteome</keyword>
<evidence type="ECO:0000256" key="4">
    <source>
        <dbReference type="ARBA" id="ARBA00022723"/>
    </source>
</evidence>
<dbReference type="STRING" id="1890364.A0A2P6NHV1"/>
<dbReference type="AlphaFoldDB" id="A0A2P6NHV1"/>
<feature type="domain" description="X8" evidence="15">
    <location>
        <begin position="347"/>
        <end position="422"/>
    </location>
</feature>
<dbReference type="InterPro" id="IPR017972">
    <property type="entry name" value="Cyt_P450_CS"/>
</dbReference>
<organism evidence="16 17">
    <name type="scientific">Planoprotostelium fungivorum</name>
    <dbReference type="NCBI Taxonomy" id="1890364"/>
    <lineage>
        <taxon>Eukaryota</taxon>
        <taxon>Amoebozoa</taxon>
        <taxon>Evosea</taxon>
        <taxon>Variosea</taxon>
        <taxon>Cavosteliida</taxon>
        <taxon>Cavosteliaceae</taxon>
        <taxon>Planoprotostelium</taxon>
    </lineage>
</organism>
<dbReference type="GO" id="GO:0004497">
    <property type="term" value="F:monooxygenase activity"/>
    <property type="evidence" value="ECO:0007669"/>
    <property type="project" value="UniProtKB-KW"/>
</dbReference>
<keyword evidence="13" id="KW-0472">Membrane</keyword>
<comment type="similarity">
    <text evidence="1 11">Belongs to the glycosyl hydrolase 17 family.</text>
</comment>
<comment type="caution">
    <text evidence="16">The sequence shown here is derived from an EMBL/GenBank/DDBJ whole genome shotgun (WGS) entry which is preliminary data.</text>
</comment>
<dbReference type="PRINTS" id="PR00463">
    <property type="entry name" value="EP450I"/>
</dbReference>
<dbReference type="InterPro" id="IPR017853">
    <property type="entry name" value="GH"/>
</dbReference>
<protein>
    <submittedName>
        <fullName evidence="16">Cytochrome P450</fullName>
    </submittedName>
</protein>
<feature type="signal peptide" evidence="14">
    <location>
        <begin position="1"/>
        <end position="23"/>
    </location>
</feature>
<dbReference type="CDD" id="cd11070">
    <property type="entry name" value="CYP56-like"/>
    <property type="match status" value="1"/>
</dbReference>
<feature type="transmembrane region" description="Helical" evidence="13">
    <location>
        <begin position="483"/>
        <end position="504"/>
    </location>
</feature>
<dbReference type="Proteomes" id="UP000241769">
    <property type="component" value="Unassembled WGS sequence"/>
</dbReference>
<dbReference type="SUPFAM" id="SSF48264">
    <property type="entry name" value="Cytochrome P450"/>
    <property type="match status" value="1"/>
</dbReference>
<keyword evidence="13" id="KW-0812">Transmembrane</keyword>
<reference evidence="16 17" key="1">
    <citation type="journal article" date="2018" name="Genome Biol. Evol.">
        <title>Multiple Roots of Fruiting Body Formation in Amoebozoa.</title>
        <authorList>
            <person name="Hillmann F."/>
            <person name="Forbes G."/>
            <person name="Novohradska S."/>
            <person name="Ferling I."/>
            <person name="Riege K."/>
            <person name="Groth M."/>
            <person name="Westermann M."/>
            <person name="Marz M."/>
            <person name="Spaller T."/>
            <person name="Winckler T."/>
            <person name="Schaap P."/>
            <person name="Glockner G."/>
        </authorList>
    </citation>
    <scope>NUCLEOTIDE SEQUENCE [LARGE SCALE GENOMIC DNA]</scope>
    <source>
        <strain evidence="16 17">Jena</strain>
    </source>
</reference>
<evidence type="ECO:0000256" key="10">
    <source>
        <dbReference type="PIRSR" id="PIRSR602401-1"/>
    </source>
</evidence>
<dbReference type="Gene3D" id="3.20.20.80">
    <property type="entry name" value="Glycosidases"/>
    <property type="match status" value="2"/>
</dbReference>
<dbReference type="InterPro" id="IPR002401">
    <property type="entry name" value="Cyt_P450_E_grp-I"/>
</dbReference>
<evidence type="ECO:0000256" key="7">
    <source>
        <dbReference type="ARBA" id="ARBA00023002"/>
    </source>
</evidence>
<dbReference type="InParanoid" id="A0A2P6NHV1"/>
<dbReference type="Gene3D" id="1.20.58.1040">
    <property type="match status" value="1"/>
</dbReference>
<keyword evidence="4 10" id="KW-0479">Metal-binding</keyword>
<evidence type="ECO:0000256" key="9">
    <source>
        <dbReference type="ARBA" id="ARBA00023033"/>
    </source>
</evidence>
<evidence type="ECO:0000313" key="17">
    <source>
        <dbReference type="Proteomes" id="UP000241769"/>
    </source>
</evidence>
<keyword evidence="5 14" id="KW-0732">Signal</keyword>
<comment type="cofactor">
    <cofactor evidence="10">
        <name>heme</name>
        <dbReference type="ChEBI" id="CHEBI:30413"/>
    </cofactor>
</comment>
<evidence type="ECO:0000259" key="15">
    <source>
        <dbReference type="SMART" id="SM00768"/>
    </source>
</evidence>
<dbReference type="Pfam" id="PF00067">
    <property type="entry name" value="p450"/>
    <property type="match status" value="1"/>
</dbReference>
<dbReference type="Pfam" id="PF00332">
    <property type="entry name" value="Glyco_hydro_17"/>
    <property type="match status" value="1"/>
</dbReference>
<dbReference type="PANTHER" id="PTHR24291">
    <property type="entry name" value="CYTOCHROME P450 FAMILY 4"/>
    <property type="match status" value="1"/>
</dbReference>
<evidence type="ECO:0000256" key="5">
    <source>
        <dbReference type="ARBA" id="ARBA00022729"/>
    </source>
</evidence>
<dbReference type="InterPro" id="IPR001128">
    <property type="entry name" value="Cyt_P450"/>
</dbReference>
<dbReference type="SUPFAM" id="SSF51445">
    <property type="entry name" value="(Trans)glycosidases"/>
    <property type="match status" value="1"/>
</dbReference>
<dbReference type="PROSITE" id="PS00587">
    <property type="entry name" value="GLYCOSYL_HYDROL_F17"/>
    <property type="match status" value="1"/>
</dbReference>
<evidence type="ECO:0000256" key="2">
    <source>
        <dbReference type="ARBA" id="ARBA00010617"/>
    </source>
</evidence>
<keyword evidence="9" id="KW-0503">Monooxygenase</keyword>
<comment type="similarity">
    <text evidence="2">Belongs to the cytochrome P450 family.</text>
</comment>
<feature type="binding site" description="axial binding residue" evidence="10">
    <location>
        <position position="925"/>
    </location>
    <ligand>
        <name>heme</name>
        <dbReference type="ChEBI" id="CHEBI:30413"/>
    </ligand>
    <ligandPart>
        <name>Fe</name>
        <dbReference type="ChEBI" id="CHEBI:18248"/>
    </ligandPart>
</feature>
<keyword evidence="3 10" id="KW-0349">Heme</keyword>
<gene>
    <name evidence="16" type="ORF">PROFUN_04417</name>
</gene>
<dbReference type="GO" id="GO:0016705">
    <property type="term" value="F:oxidoreductase activity, acting on paired donors, with incorporation or reduction of molecular oxygen"/>
    <property type="evidence" value="ECO:0007669"/>
    <property type="project" value="InterPro"/>
</dbReference>
<dbReference type="GO" id="GO:0020037">
    <property type="term" value="F:heme binding"/>
    <property type="evidence" value="ECO:0007669"/>
    <property type="project" value="InterPro"/>
</dbReference>
<dbReference type="InterPro" id="IPR036396">
    <property type="entry name" value="Cyt_P450_sf"/>
</dbReference>
<feature type="chain" id="PRO_5015105448" evidence="14">
    <location>
        <begin position="24"/>
        <end position="989"/>
    </location>
</feature>
<keyword evidence="12" id="KW-0326">Glycosidase</keyword>